<dbReference type="Proteomes" id="UP000529783">
    <property type="component" value="Unassembled WGS sequence"/>
</dbReference>
<evidence type="ECO:0000313" key="5">
    <source>
        <dbReference type="Proteomes" id="UP000529783"/>
    </source>
</evidence>
<evidence type="ECO:0000259" key="3">
    <source>
        <dbReference type="PROSITE" id="PS50977"/>
    </source>
</evidence>
<dbReference type="EMBL" id="JACCBA010000001">
    <property type="protein sequence ID" value="NYD47509.1"/>
    <property type="molecule type" value="Genomic_DNA"/>
</dbReference>
<keyword evidence="5" id="KW-1185">Reference proteome</keyword>
<organism evidence="4 5">
    <name type="scientific">Actinomadura luteofluorescens</name>
    <dbReference type="NCBI Taxonomy" id="46163"/>
    <lineage>
        <taxon>Bacteria</taxon>
        <taxon>Bacillati</taxon>
        <taxon>Actinomycetota</taxon>
        <taxon>Actinomycetes</taxon>
        <taxon>Streptosporangiales</taxon>
        <taxon>Thermomonosporaceae</taxon>
        <taxon>Actinomadura</taxon>
    </lineage>
</organism>
<evidence type="ECO:0000256" key="2">
    <source>
        <dbReference type="PROSITE-ProRule" id="PRU00335"/>
    </source>
</evidence>
<proteinExistence type="predicted"/>
<dbReference type="InterPro" id="IPR009057">
    <property type="entry name" value="Homeodomain-like_sf"/>
</dbReference>
<dbReference type="PANTHER" id="PTHR30055:SF239">
    <property type="entry name" value="TRANSCRIPTIONAL REGULATORY PROTEIN"/>
    <property type="match status" value="1"/>
</dbReference>
<dbReference type="GO" id="GO:0000976">
    <property type="term" value="F:transcription cis-regulatory region binding"/>
    <property type="evidence" value="ECO:0007669"/>
    <property type="project" value="TreeGrafter"/>
</dbReference>
<dbReference type="Pfam" id="PF00440">
    <property type="entry name" value="TetR_N"/>
    <property type="match status" value="1"/>
</dbReference>
<evidence type="ECO:0000256" key="1">
    <source>
        <dbReference type="ARBA" id="ARBA00023125"/>
    </source>
</evidence>
<name>A0A7Y9EGX6_9ACTN</name>
<dbReference type="PANTHER" id="PTHR30055">
    <property type="entry name" value="HTH-TYPE TRANSCRIPTIONAL REGULATOR RUTR"/>
    <property type="match status" value="1"/>
</dbReference>
<feature type="DNA-binding region" description="H-T-H motif" evidence="2">
    <location>
        <begin position="25"/>
        <end position="44"/>
    </location>
</feature>
<dbReference type="InterPro" id="IPR050109">
    <property type="entry name" value="HTH-type_TetR-like_transc_reg"/>
</dbReference>
<dbReference type="SUPFAM" id="SSF46689">
    <property type="entry name" value="Homeodomain-like"/>
    <property type="match status" value="1"/>
</dbReference>
<dbReference type="InterPro" id="IPR001647">
    <property type="entry name" value="HTH_TetR"/>
</dbReference>
<evidence type="ECO:0000313" key="4">
    <source>
        <dbReference type="EMBL" id="NYD47509.1"/>
    </source>
</evidence>
<dbReference type="RefSeq" id="WP_246395956.1">
    <property type="nucleotide sequence ID" value="NZ_JACCBA010000001.1"/>
</dbReference>
<keyword evidence="1 2" id="KW-0238">DNA-binding</keyword>
<comment type="caution">
    <text evidence="4">The sequence shown here is derived from an EMBL/GenBank/DDBJ whole genome shotgun (WGS) entry which is preliminary data.</text>
</comment>
<sequence length="180" mass="20171">MRTPRSSWIEQGLKALAAGGPDAVRVEVLAQALGVTKGGFYGHFPDRKALLDAMLDHWERQSVDDMRDRVEREGGDARAKIRRAGMLTRAGDHLHIDLAMRDWARRDPAVAERVRRVDNQRMDYLRELFGTFCSDPDEVEARSMLAFCLLVGSHFLAADHGARTRSEVIERAGSLLLGTD</sequence>
<protein>
    <submittedName>
        <fullName evidence="4">AcrR family transcriptional regulator</fullName>
    </submittedName>
</protein>
<dbReference type="Gene3D" id="1.10.357.10">
    <property type="entry name" value="Tetracycline Repressor, domain 2"/>
    <property type="match status" value="1"/>
</dbReference>
<reference evidence="4 5" key="1">
    <citation type="submission" date="2020-07" db="EMBL/GenBank/DDBJ databases">
        <title>Sequencing the genomes of 1000 actinobacteria strains.</title>
        <authorList>
            <person name="Klenk H.-P."/>
        </authorList>
    </citation>
    <scope>NUCLEOTIDE SEQUENCE [LARGE SCALE GENOMIC DNA]</scope>
    <source>
        <strain evidence="4 5">DSM 40398</strain>
    </source>
</reference>
<accession>A0A7Y9EGX6</accession>
<feature type="domain" description="HTH tetR-type" evidence="3">
    <location>
        <begin position="2"/>
        <end position="62"/>
    </location>
</feature>
<dbReference type="GO" id="GO:0003700">
    <property type="term" value="F:DNA-binding transcription factor activity"/>
    <property type="evidence" value="ECO:0007669"/>
    <property type="project" value="TreeGrafter"/>
</dbReference>
<dbReference type="AlphaFoldDB" id="A0A7Y9EGX6"/>
<gene>
    <name evidence="4" type="ORF">BJY14_003492</name>
</gene>
<dbReference type="PROSITE" id="PS50977">
    <property type="entry name" value="HTH_TETR_2"/>
    <property type="match status" value="1"/>
</dbReference>